<keyword evidence="1" id="KW-1133">Transmembrane helix</keyword>
<proteinExistence type="predicted"/>
<keyword evidence="3" id="KW-1185">Reference proteome</keyword>
<gene>
    <name evidence="2" type="ORF">CP99DC5_0947</name>
</gene>
<reference evidence="2 3" key="1">
    <citation type="submission" date="2013-04" db="EMBL/GenBank/DDBJ databases">
        <title>Genome sequence of Chlamydia psittaci 99DC5.</title>
        <authorList>
            <person name="Huot-Creasy H."/>
            <person name="McCracken C.L."/>
            <person name="Humphries M."/>
            <person name="Sachse K."/>
            <person name="Laroucau K."/>
            <person name="Bavoil P."/>
            <person name="Myers G.S."/>
        </authorList>
    </citation>
    <scope>NUCLEOTIDE SEQUENCE [LARGE SCALE GENOMIC DNA]</scope>
    <source>
        <strain evidence="2 3">99DC5</strain>
    </source>
</reference>
<feature type="transmembrane region" description="Helical" evidence="1">
    <location>
        <begin position="184"/>
        <end position="204"/>
    </location>
</feature>
<keyword evidence="1" id="KW-0812">Transmembrane</keyword>
<dbReference type="GeneID" id="12242952"/>
<feature type="transmembrane region" description="Helical" evidence="1">
    <location>
        <begin position="83"/>
        <end position="108"/>
    </location>
</feature>
<dbReference type="RefSeq" id="WP_006343171.1">
    <property type="nucleotide sequence ID" value="NZ_KE356190.1"/>
</dbReference>
<keyword evidence="1" id="KW-0472">Membrane</keyword>
<evidence type="ECO:0000313" key="2">
    <source>
        <dbReference type="EMBL" id="EPJ27586.1"/>
    </source>
</evidence>
<feature type="transmembrane region" description="Helical" evidence="1">
    <location>
        <begin position="56"/>
        <end position="77"/>
    </location>
</feature>
<protein>
    <submittedName>
        <fullName evidence="2">Inner membrane protein</fullName>
    </submittedName>
</protein>
<dbReference type="Proteomes" id="UP000014627">
    <property type="component" value="Unassembled WGS sequence"/>
</dbReference>
<evidence type="ECO:0000313" key="3">
    <source>
        <dbReference type="Proteomes" id="UP000014627"/>
    </source>
</evidence>
<accession>A0ABP2X2N1</accession>
<organism evidence="2 3">
    <name type="scientific">Chlamydia psittaci 99DC5</name>
    <dbReference type="NCBI Taxonomy" id="1112251"/>
    <lineage>
        <taxon>Bacteria</taxon>
        <taxon>Pseudomonadati</taxon>
        <taxon>Chlamydiota</taxon>
        <taxon>Chlamydiia</taxon>
        <taxon>Chlamydiales</taxon>
        <taxon>Chlamydiaceae</taxon>
        <taxon>Chlamydia/Chlamydophila group</taxon>
        <taxon>Chlamydia</taxon>
    </lineage>
</organism>
<comment type="caution">
    <text evidence="2">The sequence shown here is derived from an EMBL/GenBank/DDBJ whole genome shotgun (WGS) entry which is preliminary data.</text>
</comment>
<evidence type="ECO:0000256" key="1">
    <source>
        <dbReference type="SAM" id="Phobius"/>
    </source>
</evidence>
<name>A0ABP2X2N1_CHLPS</name>
<sequence>MSCFNLSSVNQRLAPVGPNHFPDETDWKNVFESKIMKSSRSHLELEKYQANRQTRVAVIALSVLVTLVLLAMLLGTLQIQAFVMTWVAVVVAVAVPTILLTGGMYVLYRISRKVDVLAGSVIKPFGNRVWAPMPLCHYYKPKAEEKERIQERIQETHIDLSTLDKNGSGVALVYFYPDGIDYRIPTFVFPLIAAPFVVLIKMVYNLIRFIVIPFYILLQMVIQCVSKTDISKEDRFIFKDIVREMARSLVNLLKAPFYGTASMMAVFYGLLNPLGGRVAYSCIERDWNNDVIRSRGVWLAVPQHNFKFEGGGTRQGLGQFSYYLIGCFQPIGMFLFREGKIVSGAHTSVQYYPQESLPIYPGIAVIPASEIEESNHDEELDSANNVELEELI</sequence>
<dbReference type="EMBL" id="ATLC01000054">
    <property type="protein sequence ID" value="EPJ27586.1"/>
    <property type="molecule type" value="Genomic_DNA"/>
</dbReference>